<dbReference type="Proteomes" id="UP001482620">
    <property type="component" value="Unassembled WGS sequence"/>
</dbReference>
<organism evidence="2 3">
    <name type="scientific">Ilyodon furcidens</name>
    <name type="common">goldbreast splitfin</name>
    <dbReference type="NCBI Taxonomy" id="33524"/>
    <lineage>
        <taxon>Eukaryota</taxon>
        <taxon>Metazoa</taxon>
        <taxon>Chordata</taxon>
        <taxon>Craniata</taxon>
        <taxon>Vertebrata</taxon>
        <taxon>Euteleostomi</taxon>
        <taxon>Actinopterygii</taxon>
        <taxon>Neopterygii</taxon>
        <taxon>Teleostei</taxon>
        <taxon>Neoteleostei</taxon>
        <taxon>Acanthomorphata</taxon>
        <taxon>Ovalentaria</taxon>
        <taxon>Atherinomorphae</taxon>
        <taxon>Cyprinodontiformes</taxon>
        <taxon>Goodeidae</taxon>
        <taxon>Ilyodon</taxon>
    </lineage>
</organism>
<evidence type="ECO:0000313" key="3">
    <source>
        <dbReference type="Proteomes" id="UP001482620"/>
    </source>
</evidence>
<name>A0ABV0SKS7_9TELE</name>
<feature type="non-terminal residue" evidence="2">
    <location>
        <position position="65"/>
    </location>
</feature>
<gene>
    <name evidence="2" type="ORF">ILYODFUR_012863</name>
</gene>
<comment type="caution">
    <text evidence="2">The sequence shown here is derived from an EMBL/GenBank/DDBJ whole genome shotgun (WGS) entry which is preliminary data.</text>
</comment>
<feature type="region of interest" description="Disordered" evidence="1">
    <location>
        <begin position="1"/>
        <end position="38"/>
    </location>
</feature>
<evidence type="ECO:0000256" key="1">
    <source>
        <dbReference type="SAM" id="MobiDB-lite"/>
    </source>
</evidence>
<keyword evidence="3" id="KW-1185">Reference proteome</keyword>
<feature type="compositionally biased region" description="Basic and acidic residues" evidence="1">
    <location>
        <begin position="1"/>
        <end position="11"/>
    </location>
</feature>
<reference evidence="2 3" key="1">
    <citation type="submission" date="2021-06" db="EMBL/GenBank/DDBJ databases">
        <authorList>
            <person name="Palmer J.M."/>
        </authorList>
    </citation>
    <scope>NUCLEOTIDE SEQUENCE [LARGE SCALE GENOMIC DNA]</scope>
    <source>
        <strain evidence="3">if_2019</strain>
        <tissue evidence="2">Muscle</tissue>
    </source>
</reference>
<feature type="compositionally biased region" description="Basic and acidic residues" evidence="1">
    <location>
        <begin position="20"/>
        <end position="38"/>
    </location>
</feature>
<dbReference type="EMBL" id="JAHRIQ010001026">
    <property type="protein sequence ID" value="MEQ2221160.1"/>
    <property type="molecule type" value="Genomic_DNA"/>
</dbReference>
<proteinExistence type="predicted"/>
<evidence type="ECO:0000313" key="2">
    <source>
        <dbReference type="EMBL" id="MEQ2221160.1"/>
    </source>
</evidence>
<sequence length="65" mass="7246">MCSQDTPEHNQEQNSSLGQKKPDTSHINKGKDGSDTLQIKKEDDGVCIMYGFTPAYLILQMSSQK</sequence>
<accession>A0ABV0SKS7</accession>
<protein>
    <submittedName>
        <fullName evidence="2">Uncharacterized protein</fullName>
    </submittedName>
</protein>